<dbReference type="KEGG" id="fgg:FSB75_20325"/>
<keyword evidence="1" id="KW-0732">Signal</keyword>
<evidence type="ECO:0000313" key="2">
    <source>
        <dbReference type="EMBL" id="QEC58152.1"/>
    </source>
</evidence>
<dbReference type="RefSeq" id="WP_146791212.1">
    <property type="nucleotide sequence ID" value="NZ_BAABIO010000003.1"/>
</dbReference>
<dbReference type="AlphaFoldDB" id="A0A5B8UP71"/>
<dbReference type="OrthoDB" id="671162at2"/>
<organism evidence="2 3">
    <name type="scientific">Flavisolibacter ginsenosidimutans</name>
    <dbReference type="NCBI Taxonomy" id="661481"/>
    <lineage>
        <taxon>Bacteria</taxon>
        <taxon>Pseudomonadati</taxon>
        <taxon>Bacteroidota</taxon>
        <taxon>Chitinophagia</taxon>
        <taxon>Chitinophagales</taxon>
        <taxon>Chitinophagaceae</taxon>
        <taxon>Flavisolibacter</taxon>
    </lineage>
</organism>
<feature type="chain" id="PRO_5023053720" evidence="1">
    <location>
        <begin position="35"/>
        <end position="187"/>
    </location>
</feature>
<name>A0A5B8UP71_9BACT</name>
<evidence type="ECO:0000313" key="3">
    <source>
        <dbReference type="Proteomes" id="UP000321204"/>
    </source>
</evidence>
<accession>A0A5B8UP71</accession>
<protein>
    <submittedName>
        <fullName evidence="2">Uncharacterized protein</fullName>
    </submittedName>
</protein>
<reference evidence="2 3" key="1">
    <citation type="journal article" date="2015" name="Int. J. Syst. Evol. Microbiol.">
        <title>Flavisolibacter ginsenosidimutans sp. nov., with ginsenoside-converting activity isolated from soil used for cultivating ginseng.</title>
        <authorList>
            <person name="Zhao Y."/>
            <person name="Liu Q."/>
            <person name="Kang M.S."/>
            <person name="Jin F."/>
            <person name="Yu H."/>
            <person name="Im W.T."/>
        </authorList>
    </citation>
    <scope>NUCLEOTIDE SEQUENCE [LARGE SCALE GENOMIC DNA]</scope>
    <source>
        <strain evidence="2 3">Gsoil 636</strain>
    </source>
</reference>
<proteinExistence type="predicted"/>
<sequence length="187" mass="20992">MNARKDRVTIFKPQYLFMKNALCLLFFLPLFSLAQQDTCGLKKSKDPFTNEVKLSTGFKSFGSGAVPVSISVDATPTDIDFFIWVKKEGTCFDLESEAFMVWEGERSKATFRQSGSINCEGAFHFTFKNTPTPNSWLRKMMAKKIATIKLTGNGGKETLVTLTEEQKVLFQRMATCIANEGVTLLKK</sequence>
<dbReference type="EMBL" id="CP042433">
    <property type="protein sequence ID" value="QEC58152.1"/>
    <property type="molecule type" value="Genomic_DNA"/>
</dbReference>
<evidence type="ECO:0000256" key="1">
    <source>
        <dbReference type="SAM" id="SignalP"/>
    </source>
</evidence>
<gene>
    <name evidence="2" type="ORF">FSB75_20325</name>
</gene>
<keyword evidence="3" id="KW-1185">Reference proteome</keyword>
<feature type="signal peptide" evidence="1">
    <location>
        <begin position="1"/>
        <end position="34"/>
    </location>
</feature>
<dbReference type="Proteomes" id="UP000321204">
    <property type="component" value="Chromosome"/>
</dbReference>